<name>A0A5J4WTC5_9EUKA</name>
<dbReference type="Proteomes" id="UP000324800">
    <property type="component" value="Unassembled WGS sequence"/>
</dbReference>
<protein>
    <submittedName>
        <fullName evidence="1">Uncharacterized protein</fullName>
    </submittedName>
</protein>
<evidence type="ECO:0000313" key="1">
    <source>
        <dbReference type="EMBL" id="KAA6398228.1"/>
    </source>
</evidence>
<evidence type="ECO:0000313" key="2">
    <source>
        <dbReference type="Proteomes" id="UP000324800"/>
    </source>
</evidence>
<comment type="caution">
    <text evidence="1">The sequence shown here is derived from an EMBL/GenBank/DDBJ whole genome shotgun (WGS) entry which is preliminary data.</text>
</comment>
<proteinExistence type="predicted"/>
<gene>
    <name evidence="1" type="ORF">EZS28_006252</name>
</gene>
<dbReference type="AlphaFoldDB" id="A0A5J4WTC5"/>
<accession>A0A5J4WTC5</accession>
<reference evidence="1 2" key="1">
    <citation type="submission" date="2019-03" db="EMBL/GenBank/DDBJ databases">
        <title>Single cell metagenomics reveals metabolic interactions within the superorganism composed of flagellate Streblomastix strix and complex community of Bacteroidetes bacteria on its surface.</title>
        <authorList>
            <person name="Treitli S.C."/>
            <person name="Kolisko M."/>
            <person name="Husnik F."/>
            <person name="Keeling P."/>
            <person name="Hampl V."/>
        </authorList>
    </citation>
    <scope>NUCLEOTIDE SEQUENCE [LARGE SCALE GENOMIC DNA]</scope>
    <source>
        <strain evidence="1">ST1C</strain>
    </source>
</reference>
<dbReference type="EMBL" id="SNRW01001004">
    <property type="protein sequence ID" value="KAA6398228.1"/>
    <property type="molecule type" value="Genomic_DNA"/>
</dbReference>
<organism evidence="1 2">
    <name type="scientific">Streblomastix strix</name>
    <dbReference type="NCBI Taxonomy" id="222440"/>
    <lineage>
        <taxon>Eukaryota</taxon>
        <taxon>Metamonada</taxon>
        <taxon>Preaxostyla</taxon>
        <taxon>Oxymonadida</taxon>
        <taxon>Streblomastigidae</taxon>
        <taxon>Streblomastix</taxon>
    </lineage>
</organism>
<sequence length="107" mass="11260">MDCDPISTTGVIANYWSLFRRTDGALVITLTANKNNWSKGLLISADGNILTFNRSVIAGIGTNNGATNGTINYSAGNPILQGVNRVGTEGGFYSNGANAFWSPCITI</sequence>